<organism evidence="3 4">
    <name type="scientific">Acetivibrio ethanolgignens</name>
    <dbReference type="NCBI Taxonomy" id="290052"/>
    <lineage>
        <taxon>Bacteria</taxon>
        <taxon>Bacillati</taxon>
        <taxon>Bacillota</taxon>
        <taxon>Clostridia</taxon>
        <taxon>Eubacteriales</taxon>
        <taxon>Oscillospiraceae</taxon>
        <taxon>Acetivibrio</taxon>
    </lineage>
</organism>
<sequence>MFYRIYSAAVFGIEATIICVEADVSDGLPLFSMVGYLASEVREARERVRIAIKNSGYALLPKHITVNLSPADIRKEGTSYDLPSAIAILTAFGHISQEYLKNIIIVGELSLDGSVGAVDGILPILFAAKERGFLKCMLPFENRKEAAYVEGIELIPVKNLREGVDYLNGRKELGEAREDEIADNKKKEVSESDFAEIAGQEALKRALSISAAGWHNVLMIGPPGSGKTMAARRVPTIMPKLSKEEAMEISRIYSAAGLLKGEPYFITERPFRSPHHTITASALAGGGARPRVGEISLAHGGVLFLDELTEFKKSTLEVLRQPMEEGRIQIDRLHGCCSYPAGFLFIGAMNPCSCGYYPERDKCSCSESEVRRYLSRLSGPLLDRIDICVEVPRVEFSDIKQGRGDETSAQIQKRILAARKIQEKRYEGEKIRFNGQLSGSLLKKYIRLRRKEEAFLEKVFDRKEFSTRAYFKILKLARTIADIEGKDRIEISHLSEAVFYRSLDRKYWR</sequence>
<dbReference type="OrthoDB" id="9813147at2"/>
<dbReference type="RefSeq" id="WP_058351146.1">
    <property type="nucleotide sequence ID" value="NZ_CABMMD010000001.1"/>
</dbReference>
<dbReference type="SUPFAM" id="SSF54211">
    <property type="entry name" value="Ribosomal protein S5 domain 2-like"/>
    <property type="match status" value="1"/>
</dbReference>
<dbReference type="Pfam" id="PF01078">
    <property type="entry name" value="Mg_chelatase"/>
    <property type="match status" value="1"/>
</dbReference>
<dbReference type="SUPFAM" id="SSF52540">
    <property type="entry name" value="P-loop containing nucleoside triphosphate hydrolases"/>
    <property type="match status" value="1"/>
</dbReference>
<evidence type="ECO:0000259" key="2">
    <source>
        <dbReference type="SMART" id="SM00382"/>
    </source>
</evidence>
<reference evidence="3 4" key="1">
    <citation type="submission" date="2015-11" db="EMBL/GenBank/DDBJ databases">
        <title>Butyribacter intestini gen. nov., sp. nov., a butyric acid-producing bacterium of the family Lachnospiraceae isolated from the human faeces.</title>
        <authorList>
            <person name="Zou Y."/>
            <person name="Xue W."/>
            <person name="Luo G."/>
            <person name="Lv M."/>
        </authorList>
    </citation>
    <scope>NUCLEOTIDE SEQUENCE [LARGE SCALE GENOMIC DNA]</scope>
    <source>
        <strain evidence="3 4">ACET-33324</strain>
    </source>
</reference>
<evidence type="ECO:0000256" key="1">
    <source>
        <dbReference type="ARBA" id="ARBA00006354"/>
    </source>
</evidence>
<dbReference type="InterPro" id="IPR027417">
    <property type="entry name" value="P-loop_NTPase"/>
</dbReference>
<dbReference type="EMBL" id="LNAM01000001">
    <property type="protein sequence ID" value="KSV60667.1"/>
    <property type="molecule type" value="Genomic_DNA"/>
</dbReference>
<dbReference type="STRING" id="290052.ASU35_00415"/>
<feature type="domain" description="AAA+ ATPase" evidence="2">
    <location>
        <begin position="213"/>
        <end position="395"/>
    </location>
</feature>
<gene>
    <name evidence="3" type="ORF">ASU35_00415</name>
</gene>
<dbReference type="PANTHER" id="PTHR32039:SF7">
    <property type="entry name" value="COMPETENCE PROTEIN COMM"/>
    <property type="match status" value="1"/>
</dbReference>
<protein>
    <submittedName>
        <fullName evidence="3">Magnesium chelatase</fullName>
    </submittedName>
</protein>
<accession>A0A0V8QJ76</accession>
<dbReference type="PANTHER" id="PTHR32039">
    <property type="entry name" value="MAGNESIUM-CHELATASE SUBUNIT CHLI"/>
    <property type="match status" value="1"/>
</dbReference>
<dbReference type="InterPro" id="IPR045006">
    <property type="entry name" value="CHLI-like"/>
</dbReference>
<dbReference type="GO" id="GO:0005524">
    <property type="term" value="F:ATP binding"/>
    <property type="evidence" value="ECO:0007669"/>
    <property type="project" value="InterPro"/>
</dbReference>
<dbReference type="Pfam" id="PF13335">
    <property type="entry name" value="Mg_chelatase_C"/>
    <property type="match status" value="1"/>
</dbReference>
<dbReference type="Proteomes" id="UP000054874">
    <property type="component" value="Unassembled WGS sequence"/>
</dbReference>
<name>A0A0V8QJ76_9FIRM</name>
<dbReference type="InterPro" id="IPR025158">
    <property type="entry name" value="Mg_chelat-rel_C"/>
</dbReference>
<evidence type="ECO:0000313" key="4">
    <source>
        <dbReference type="Proteomes" id="UP000054874"/>
    </source>
</evidence>
<dbReference type="NCBIfam" id="TIGR00368">
    <property type="entry name" value="YifB family Mg chelatase-like AAA ATPase"/>
    <property type="match status" value="1"/>
</dbReference>
<proteinExistence type="inferred from homology"/>
<dbReference type="InterPro" id="IPR003593">
    <property type="entry name" value="AAA+_ATPase"/>
</dbReference>
<keyword evidence="4" id="KW-1185">Reference proteome</keyword>
<dbReference type="InterPro" id="IPR000523">
    <property type="entry name" value="Mg_chelatse_chII-like_cat_dom"/>
</dbReference>
<dbReference type="AlphaFoldDB" id="A0A0V8QJ76"/>
<evidence type="ECO:0000313" key="3">
    <source>
        <dbReference type="EMBL" id="KSV60667.1"/>
    </source>
</evidence>
<dbReference type="InterPro" id="IPR014721">
    <property type="entry name" value="Ribsml_uS5_D2-typ_fold_subgr"/>
</dbReference>
<dbReference type="Gene3D" id="3.30.230.10">
    <property type="match status" value="1"/>
</dbReference>
<comment type="caution">
    <text evidence="3">The sequence shown here is derived from an EMBL/GenBank/DDBJ whole genome shotgun (WGS) entry which is preliminary data.</text>
</comment>
<dbReference type="SMART" id="SM00382">
    <property type="entry name" value="AAA"/>
    <property type="match status" value="1"/>
</dbReference>
<dbReference type="Pfam" id="PF13541">
    <property type="entry name" value="ChlI"/>
    <property type="match status" value="1"/>
</dbReference>
<comment type="similarity">
    <text evidence="1">Belongs to the Mg-chelatase subunits D/I family. ComM subfamily.</text>
</comment>
<dbReference type="InterPro" id="IPR004482">
    <property type="entry name" value="Mg_chelat-rel"/>
</dbReference>
<dbReference type="Gene3D" id="3.40.50.300">
    <property type="entry name" value="P-loop containing nucleotide triphosphate hydrolases"/>
    <property type="match status" value="1"/>
</dbReference>
<dbReference type="InterPro" id="IPR020568">
    <property type="entry name" value="Ribosomal_Su5_D2-typ_SF"/>
</dbReference>